<evidence type="ECO:0000256" key="5">
    <source>
        <dbReference type="ARBA" id="ARBA00023136"/>
    </source>
</evidence>
<dbReference type="InterPro" id="IPR003838">
    <property type="entry name" value="ABC3_permease_C"/>
</dbReference>
<dbReference type="PANTHER" id="PTHR30572:SF4">
    <property type="entry name" value="ABC TRANSPORTER PERMEASE YTRF"/>
    <property type="match status" value="1"/>
</dbReference>
<evidence type="ECO:0000256" key="4">
    <source>
        <dbReference type="ARBA" id="ARBA00022989"/>
    </source>
</evidence>
<dbReference type="Proteomes" id="UP000809243">
    <property type="component" value="Unassembled WGS sequence"/>
</dbReference>
<dbReference type="InterPro" id="IPR050250">
    <property type="entry name" value="Macrolide_Exporter_MacB"/>
</dbReference>
<keyword evidence="5 7" id="KW-0472">Membrane</keyword>
<accession>A0A939C7S5</accession>
<sequence>MALIDFELFQVAFKNLKARQLRSFLTILGIIIGIAAIVALIAIGQGLNQSVTEQFESLGTRTLMVMPGGGFVESVLAKLQEEDPETIEKVKGVDFAVEIYVASKQVEFKGEKKTVLVIGIDPEKTNQLGVVGMAEIEEGRMLSKHDTTDVVVGANFGEKILKEELHLKENLEMEGTKLRVVGIIKEAKHSFGAIFNTAVIMNSDELKRISAEEMTPFRIIVQVLPGEDIDEVKERIIDRLEDKHGKKDFQVMATDQVADIAGSVLGLIQLVLVGIAAISLLVGGIGIMNTMLMSVMERTREIGVMKAIGATTTKIISIFVVEAGMIGLAGGFIGLLLGAGIAGLVSIVAQIAGLGLATAVTPELIAGALAFSMLVGMVFGVYPAMRAASVDPVEALRYE</sequence>
<dbReference type="GO" id="GO:0022857">
    <property type="term" value="F:transmembrane transporter activity"/>
    <property type="evidence" value="ECO:0007669"/>
    <property type="project" value="TreeGrafter"/>
</dbReference>
<evidence type="ECO:0000256" key="3">
    <source>
        <dbReference type="ARBA" id="ARBA00022692"/>
    </source>
</evidence>
<dbReference type="EMBL" id="JAFGDB010000102">
    <property type="protein sequence ID" value="MBN2067954.1"/>
    <property type="molecule type" value="Genomic_DNA"/>
</dbReference>
<comment type="subcellular location">
    <subcellularLocation>
        <location evidence="1">Cell membrane</location>
        <topology evidence="1">Multi-pass membrane protein</topology>
    </subcellularLocation>
</comment>
<feature type="domain" description="ABC3 transporter permease C-terminal" evidence="8">
    <location>
        <begin position="275"/>
        <end position="392"/>
    </location>
</feature>
<organism evidence="10 11">
    <name type="scientific">Candidatus Iainarchaeum sp</name>
    <dbReference type="NCBI Taxonomy" id="3101447"/>
    <lineage>
        <taxon>Archaea</taxon>
        <taxon>Candidatus Iainarchaeota</taxon>
        <taxon>Candidatus Iainarchaeia</taxon>
        <taxon>Candidatus Iainarchaeales</taxon>
        <taxon>Candidatus Iainarchaeaceae</taxon>
        <taxon>Candidatus Iainarchaeum</taxon>
    </lineage>
</organism>
<feature type="transmembrane region" description="Helical" evidence="7">
    <location>
        <begin position="332"/>
        <end position="357"/>
    </location>
</feature>
<dbReference type="GO" id="GO:0005886">
    <property type="term" value="C:plasma membrane"/>
    <property type="evidence" value="ECO:0007669"/>
    <property type="project" value="UniProtKB-SubCell"/>
</dbReference>
<reference evidence="10" key="1">
    <citation type="submission" date="2021-01" db="EMBL/GenBank/DDBJ databases">
        <title>Active Sulfur Cycling in an Early Earth Analoge.</title>
        <authorList>
            <person name="Hahn C.R."/>
            <person name="Youssef N.H."/>
            <person name="Elshahed M."/>
        </authorList>
    </citation>
    <scope>NUCLEOTIDE SEQUENCE</scope>
    <source>
        <strain evidence="10">Zod_Metabat.1151</strain>
    </source>
</reference>
<evidence type="ECO:0000256" key="1">
    <source>
        <dbReference type="ARBA" id="ARBA00004651"/>
    </source>
</evidence>
<dbReference type="AlphaFoldDB" id="A0A939C7S5"/>
<feature type="transmembrane region" description="Helical" evidence="7">
    <location>
        <begin position="307"/>
        <end position="326"/>
    </location>
</feature>
<feature type="transmembrane region" description="Helical" evidence="7">
    <location>
        <begin position="364"/>
        <end position="385"/>
    </location>
</feature>
<feature type="transmembrane region" description="Helical" evidence="7">
    <location>
        <begin position="264"/>
        <end position="287"/>
    </location>
</feature>
<dbReference type="InterPro" id="IPR025857">
    <property type="entry name" value="MacB_PCD"/>
</dbReference>
<gene>
    <name evidence="10" type="ORF">JW744_05800</name>
</gene>
<evidence type="ECO:0000256" key="2">
    <source>
        <dbReference type="ARBA" id="ARBA00022475"/>
    </source>
</evidence>
<feature type="transmembrane region" description="Helical" evidence="7">
    <location>
        <begin position="24"/>
        <end position="47"/>
    </location>
</feature>
<keyword evidence="4 7" id="KW-1133">Transmembrane helix</keyword>
<evidence type="ECO:0000256" key="6">
    <source>
        <dbReference type="ARBA" id="ARBA00038076"/>
    </source>
</evidence>
<keyword evidence="2" id="KW-1003">Cell membrane</keyword>
<evidence type="ECO:0000256" key="7">
    <source>
        <dbReference type="SAM" id="Phobius"/>
    </source>
</evidence>
<dbReference type="PANTHER" id="PTHR30572">
    <property type="entry name" value="MEMBRANE COMPONENT OF TRANSPORTER-RELATED"/>
    <property type="match status" value="1"/>
</dbReference>
<evidence type="ECO:0000313" key="10">
    <source>
        <dbReference type="EMBL" id="MBN2067954.1"/>
    </source>
</evidence>
<name>A0A939C7S5_9ARCH</name>
<evidence type="ECO:0000259" key="9">
    <source>
        <dbReference type="Pfam" id="PF12704"/>
    </source>
</evidence>
<feature type="domain" description="MacB-like periplasmic core" evidence="9">
    <location>
        <begin position="23"/>
        <end position="237"/>
    </location>
</feature>
<keyword evidence="3 7" id="KW-0812">Transmembrane</keyword>
<protein>
    <submittedName>
        <fullName evidence="10">ABC transporter permease</fullName>
    </submittedName>
</protein>
<evidence type="ECO:0000259" key="8">
    <source>
        <dbReference type="Pfam" id="PF02687"/>
    </source>
</evidence>
<comment type="caution">
    <text evidence="10">The sequence shown here is derived from an EMBL/GenBank/DDBJ whole genome shotgun (WGS) entry which is preliminary data.</text>
</comment>
<dbReference type="Pfam" id="PF02687">
    <property type="entry name" value="FtsX"/>
    <property type="match status" value="1"/>
</dbReference>
<evidence type="ECO:0000313" key="11">
    <source>
        <dbReference type="Proteomes" id="UP000809243"/>
    </source>
</evidence>
<comment type="similarity">
    <text evidence="6">Belongs to the ABC-4 integral membrane protein family.</text>
</comment>
<dbReference type="Pfam" id="PF12704">
    <property type="entry name" value="MacB_PCD"/>
    <property type="match status" value="1"/>
</dbReference>
<proteinExistence type="inferred from homology"/>